<evidence type="ECO:0000256" key="9">
    <source>
        <dbReference type="ARBA" id="ARBA00023172"/>
    </source>
</evidence>
<sequence>MADDFDLYFDDNYVDGFNNDDEDLILPPLLSDDSEKIEQVIHIEDRKPENPPKTANITRKRKNISKSPKKLSSKKIVQEEEKLLKKLLKNELKSQKPKECMKFMQICVDSCLKYYLNDGKNVLKNSLAEFCPDSEIRDQESSIRNNLVCWRRKNANDPAKITQEIDFCLILRENDPILNENFLNDLRKNALPIEHRLTLVLLSVDHKFNAKKDDRLFEMCFSTKTNYHFVKNLEELAKYLASFTKSIAEKIFKLQKTQSQTFLDFAPCTSRQKMDAVHKGQSESEKKFVWRRMIHASCGSRPNAEQAAKVICEKYPTLRSLVDEYENLPDEKSRQSLLQNLIADPLTGVRVGPAISAAICLIFTSENPKELVDKKGNLEN</sequence>
<evidence type="ECO:0000256" key="1">
    <source>
        <dbReference type="ARBA" id="ARBA00001946"/>
    </source>
</evidence>
<keyword evidence="12" id="KW-0469">Meiosis</keyword>
<dbReference type="GO" id="GO:0048476">
    <property type="term" value="C:Holliday junction resolvase complex"/>
    <property type="evidence" value="ECO:0007669"/>
    <property type="project" value="InterPro"/>
</dbReference>
<keyword evidence="4" id="KW-0479">Metal-binding</keyword>
<dbReference type="GO" id="GO:0006310">
    <property type="term" value="P:DNA recombination"/>
    <property type="evidence" value="ECO:0007669"/>
    <property type="project" value="UniProtKB-KW"/>
</dbReference>
<name>A0A915JQW2_ROMCU</name>
<dbReference type="GO" id="GO:0046872">
    <property type="term" value="F:metal ion binding"/>
    <property type="evidence" value="ECO:0007669"/>
    <property type="project" value="UniProtKB-KW"/>
</dbReference>
<keyword evidence="8" id="KW-0460">Magnesium</keyword>
<evidence type="ECO:0000256" key="12">
    <source>
        <dbReference type="ARBA" id="ARBA00023254"/>
    </source>
</evidence>
<dbReference type="GO" id="GO:0004519">
    <property type="term" value="F:endonuclease activity"/>
    <property type="evidence" value="ECO:0007669"/>
    <property type="project" value="UniProtKB-KW"/>
</dbReference>
<dbReference type="PANTHER" id="PTHR21077:SF5">
    <property type="entry name" value="CROSSOVER JUNCTION ENDONUCLEASE MMS4"/>
    <property type="match status" value="1"/>
</dbReference>
<evidence type="ECO:0000256" key="8">
    <source>
        <dbReference type="ARBA" id="ARBA00022842"/>
    </source>
</evidence>
<keyword evidence="9" id="KW-0233">DNA recombination</keyword>
<evidence type="ECO:0000256" key="11">
    <source>
        <dbReference type="ARBA" id="ARBA00023242"/>
    </source>
</evidence>
<evidence type="ECO:0000256" key="5">
    <source>
        <dbReference type="ARBA" id="ARBA00022759"/>
    </source>
</evidence>
<keyword evidence="13" id="KW-1185">Reference proteome</keyword>
<evidence type="ECO:0000256" key="10">
    <source>
        <dbReference type="ARBA" id="ARBA00023204"/>
    </source>
</evidence>
<dbReference type="GO" id="GO:0051321">
    <property type="term" value="P:meiotic cell cycle"/>
    <property type="evidence" value="ECO:0007669"/>
    <property type="project" value="UniProtKB-KW"/>
</dbReference>
<evidence type="ECO:0000256" key="6">
    <source>
        <dbReference type="ARBA" id="ARBA00022763"/>
    </source>
</evidence>
<dbReference type="Gene3D" id="1.10.150.670">
    <property type="entry name" value="Crossover junction endonuclease EME1, DNA-binding domain"/>
    <property type="match status" value="1"/>
</dbReference>
<proteinExistence type="predicted"/>
<evidence type="ECO:0000256" key="2">
    <source>
        <dbReference type="ARBA" id="ARBA00004123"/>
    </source>
</evidence>
<dbReference type="AlphaFoldDB" id="A0A915JQW2"/>
<keyword evidence="11" id="KW-0539">Nucleus</keyword>
<reference evidence="14" key="1">
    <citation type="submission" date="2022-11" db="UniProtKB">
        <authorList>
            <consortium name="WormBaseParasite"/>
        </authorList>
    </citation>
    <scope>IDENTIFICATION</scope>
</reference>
<keyword evidence="10" id="KW-0234">DNA repair</keyword>
<dbReference type="PANTHER" id="PTHR21077">
    <property type="entry name" value="EME1 PROTEIN"/>
    <property type="match status" value="1"/>
</dbReference>
<evidence type="ECO:0000313" key="14">
    <source>
        <dbReference type="WBParaSite" id="nRc.2.0.1.t28655-RA"/>
    </source>
</evidence>
<protein>
    <submittedName>
        <fullName evidence="14">Crossover junction endonuclease EME1</fullName>
    </submittedName>
</protein>
<keyword evidence="5" id="KW-0255">Endonuclease</keyword>
<dbReference type="GO" id="GO:0005634">
    <property type="term" value="C:nucleus"/>
    <property type="evidence" value="ECO:0007669"/>
    <property type="project" value="UniProtKB-SubCell"/>
</dbReference>
<keyword evidence="6" id="KW-0227">DNA damage</keyword>
<keyword evidence="3" id="KW-0540">Nuclease</keyword>
<dbReference type="InterPro" id="IPR033310">
    <property type="entry name" value="Mms4/EME1/EME2"/>
</dbReference>
<evidence type="ECO:0000313" key="13">
    <source>
        <dbReference type="Proteomes" id="UP000887565"/>
    </source>
</evidence>
<dbReference type="Gene3D" id="3.40.50.10130">
    <property type="match status" value="1"/>
</dbReference>
<evidence type="ECO:0000256" key="3">
    <source>
        <dbReference type="ARBA" id="ARBA00022722"/>
    </source>
</evidence>
<dbReference type="GO" id="GO:0006281">
    <property type="term" value="P:DNA repair"/>
    <property type="evidence" value="ECO:0007669"/>
    <property type="project" value="UniProtKB-KW"/>
</dbReference>
<comment type="subcellular location">
    <subcellularLocation>
        <location evidence="2">Nucleus</location>
    </subcellularLocation>
</comment>
<accession>A0A915JQW2</accession>
<organism evidence="13 14">
    <name type="scientific">Romanomermis culicivorax</name>
    <name type="common">Nematode worm</name>
    <dbReference type="NCBI Taxonomy" id="13658"/>
    <lineage>
        <taxon>Eukaryota</taxon>
        <taxon>Metazoa</taxon>
        <taxon>Ecdysozoa</taxon>
        <taxon>Nematoda</taxon>
        <taxon>Enoplea</taxon>
        <taxon>Dorylaimia</taxon>
        <taxon>Mermithida</taxon>
        <taxon>Mermithoidea</taxon>
        <taxon>Mermithidae</taxon>
        <taxon>Romanomermis</taxon>
    </lineage>
</organism>
<dbReference type="InterPro" id="IPR042530">
    <property type="entry name" value="EME1/EME2_C"/>
</dbReference>
<comment type="cofactor">
    <cofactor evidence="1">
        <name>Mg(2+)</name>
        <dbReference type="ChEBI" id="CHEBI:18420"/>
    </cofactor>
</comment>
<evidence type="ECO:0000256" key="7">
    <source>
        <dbReference type="ARBA" id="ARBA00022801"/>
    </source>
</evidence>
<evidence type="ECO:0000256" key="4">
    <source>
        <dbReference type="ARBA" id="ARBA00022723"/>
    </source>
</evidence>
<dbReference type="Proteomes" id="UP000887565">
    <property type="component" value="Unplaced"/>
</dbReference>
<dbReference type="GO" id="GO:0016787">
    <property type="term" value="F:hydrolase activity"/>
    <property type="evidence" value="ECO:0007669"/>
    <property type="project" value="UniProtKB-KW"/>
</dbReference>
<keyword evidence="7" id="KW-0378">Hydrolase</keyword>
<dbReference type="WBParaSite" id="nRc.2.0.1.t28655-RA">
    <property type="protein sequence ID" value="nRc.2.0.1.t28655-RA"/>
    <property type="gene ID" value="nRc.2.0.1.g28655"/>
</dbReference>